<keyword evidence="1" id="KW-0456">Lyase</keyword>
<dbReference type="AlphaFoldDB" id="A0A1M6A5Y8"/>
<dbReference type="Proteomes" id="UP000184387">
    <property type="component" value="Unassembled WGS sequence"/>
</dbReference>
<feature type="non-terminal residue" evidence="1">
    <location>
        <position position="1"/>
    </location>
</feature>
<protein>
    <submittedName>
        <fullName evidence="1">Hydroxymethylglutaryl-CoA lyase</fullName>
    </submittedName>
</protein>
<dbReference type="EMBL" id="FQZF01000002">
    <property type="protein sequence ID" value="SHI31890.1"/>
    <property type="molecule type" value="Genomic_DNA"/>
</dbReference>
<organism evidence="1 2">
    <name type="scientific">Muricoccus roseus</name>
    <dbReference type="NCBI Taxonomy" id="198092"/>
    <lineage>
        <taxon>Bacteria</taxon>
        <taxon>Pseudomonadati</taxon>
        <taxon>Pseudomonadota</taxon>
        <taxon>Alphaproteobacteria</taxon>
        <taxon>Acetobacterales</taxon>
        <taxon>Roseomonadaceae</taxon>
        <taxon>Muricoccus</taxon>
    </lineage>
</organism>
<evidence type="ECO:0000313" key="2">
    <source>
        <dbReference type="Proteomes" id="UP000184387"/>
    </source>
</evidence>
<sequence>ATEDVVWLFHRMGVETGIDWKGLLEAADLAAAVPGGTPGGRLRGVPAVRQAA</sequence>
<reference evidence="1 2" key="1">
    <citation type="submission" date="2016-11" db="EMBL/GenBank/DDBJ databases">
        <authorList>
            <person name="Jaros S."/>
            <person name="Januszkiewicz K."/>
            <person name="Wedrychowicz H."/>
        </authorList>
    </citation>
    <scope>NUCLEOTIDE SEQUENCE [LARGE SCALE GENOMIC DNA]</scope>
    <source>
        <strain evidence="1 2">DSM 14916</strain>
    </source>
</reference>
<evidence type="ECO:0000313" key="1">
    <source>
        <dbReference type="EMBL" id="SHI31890.1"/>
    </source>
</evidence>
<keyword evidence="2" id="KW-1185">Reference proteome</keyword>
<name>A0A1M6A5Y8_9PROT</name>
<gene>
    <name evidence="1" type="ORF">SAMN02745194_00001</name>
</gene>
<accession>A0A1M6A5Y8</accession>
<dbReference type="STRING" id="198092.SAMN02745194_00001"/>
<dbReference type="GO" id="GO:0016829">
    <property type="term" value="F:lyase activity"/>
    <property type="evidence" value="ECO:0007669"/>
    <property type="project" value="UniProtKB-KW"/>
</dbReference>
<proteinExistence type="predicted"/>